<sequence>MANMAPYKQIDKGIEIAPAFDTFFIKASKPIKVGLGNNEMISVQTLSHKNGNINLEARLHIANALGYVLSKYILKEEIVSEGLSLLSFKLDSFTVSEAAGIFLPDSQITIDGHQITMAGGGTVALSSFTQSSKGDLFSDISISAGNVYINSQSESSQYQIQQAGFRIDGQAHYHEDHFTITSQPNNIGVNIGKVQFISENDTNFSLNGLSLNAQSGSFSFNRRSESSKLNFDALLFVDFIEQSGEIQYTITGISPLKLSIDHETGVHGIVLSSEFPLQVQAKDILFSSGKSLKINSATLKIDPFEISRPEELKLTMNALVIDADTIEYGLNSDNEHLIVHLKEPLELTLNQPLVIGYGENNQGFIFSTQTSISSFTLIAPDLPKLDFNNTLLSLDGTVDGFEGSLGFESGVSTINNVAITTLAKDAYLKVPEIGFEYGKQTGLLLTGVKMELSLPQSNLETAVRQVLAEPTEPKYGGVPGRDATRLLSAFTVKDTRTRSNIYGVHLGTLSLEGNHANVTVGGAIRTELHADVLTTRMENKVISKKRPCIRKNRWGIHVPTTCNDPIKTKVPVTSHEWKQVAAATVKAGVGGRVRFNPSINSSLDKLSFNPTLKITNVDIKHIPGFVDKEFLTPLVYLFVSKQELDPVYVFEDIDPNIKAILERLNLDRFTVNSENGNIVLRVNASLSKT</sequence>
<dbReference type="AlphaFoldDB" id="A0A8B3D8H7"/>
<organism evidence="1 2">
    <name type="scientific">Vibrio harveyi</name>
    <name type="common">Beneckea harveyi</name>
    <dbReference type="NCBI Taxonomy" id="669"/>
    <lineage>
        <taxon>Bacteria</taxon>
        <taxon>Pseudomonadati</taxon>
        <taxon>Pseudomonadota</taxon>
        <taxon>Gammaproteobacteria</taxon>
        <taxon>Vibrionales</taxon>
        <taxon>Vibrionaceae</taxon>
        <taxon>Vibrio</taxon>
    </lineage>
</organism>
<reference evidence="1 2" key="1">
    <citation type="submission" date="2018-08" db="EMBL/GenBank/DDBJ databases">
        <title>Vibrio harveyi strains pathogenic to white snook Centropomus viridis Lockington (1877) and potential probiotic bacteria.</title>
        <authorList>
            <person name="Soto-Rodriguez S."/>
            <person name="Gomez-Gil B."/>
            <person name="Lozano-Olvera R."/>
        </authorList>
    </citation>
    <scope>NUCLEOTIDE SEQUENCE [LARGE SCALE GENOMIC DNA]</scope>
    <source>
        <strain evidence="1 2">CAIM 1508</strain>
    </source>
</reference>
<dbReference type="EMBL" id="QOUW02000271">
    <property type="protein sequence ID" value="RIV98907.1"/>
    <property type="molecule type" value="Genomic_DNA"/>
</dbReference>
<evidence type="ECO:0000313" key="2">
    <source>
        <dbReference type="Proteomes" id="UP000253437"/>
    </source>
</evidence>
<dbReference type="Proteomes" id="UP000253437">
    <property type="component" value="Unassembled WGS sequence"/>
</dbReference>
<proteinExistence type="predicted"/>
<gene>
    <name evidence="1" type="ORF">DS957_028470</name>
</gene>
<accession>A0A8B3D8H7</accession>
<name>A0A8B3D8H7_VIBHA</name>
<evidence type="ECO:0000313" key="1">
    <source>
        <dbReference type="EMBL" id="RIV98907.1"/>
    </source>
</evidence>
<protein>
    <submittedName>
        <fullName evidence="1">Uncharacterized protein</fullName>
    </submittedName>
</protein>
<comment type="caution">
    <text evidence="1">The sequence shown here is derived from an EMBL/GenBank/DDBJ whole genome shotgun (WGS) entry which is preliminary data.</text>
</comment>